<keyword evidence="3" id="KW-0813">Transport</keyword>
<dbReference type="InterPro" id="IPR004761">
    <property type="entry name" value="Spore_GerAB"/>
</dbReference>
<evidence type="ECO:0000256" key="6">
    <source>
        <dbReference type="ARBA" id="ARBA00022989"/>
    </source>
</evidence>
<keyword evidence="7 8" id="KW-0472">Membrane</keyword>
<feature type="transmembrane region" description="Helical" evidence="8">
    <location>
        <begin position="40"/>
        <end position="61"/>
    </location>
</feature>
<dbReference type="PANTHER" id="PTHR34975:SF2">
    <property type="entry name" value="SPORE GERMINATION PROTEIN A2"/>
    <property type="match status" value="1"/>
</dbReference>
<feature type="transmembrane region" description="Helical" evidence="8">
    <location>
        <begin position="302"/>
        <end position="320"/>
    </location>
</feature>
<dbReference type="AlphaFoldDB" id="A0A285UGN6"/>
<comment type="similarity">
    <text evidence="2">Belongs to the amino acid-polyamine-organocation (APC) superfamily. Spore germination protein (SGP) (TC 2.A.3.9) family.</text>
</comment>
<keyword evidence="10" id="KW-1185">Reference proteome</keyword>
<evidence type="ECO:0000313" key="10">
    <source>
        <dbReference type="Proteomes" id="UP000219252"/>
    </source>
</evidence>
<feature type="transmembrane region" description="Helical" evidence="8">
    <location>
        <begin position="116"/>
        <end position="134"/>
    </location>
</feature>
<sequence>MNKIGKFSIIHAILLVMTFIGLKNHVTILPPILEQAKRDGWASVIIAAVFIFPLLLLMIYIQKGTNQMPLKDWLREKLGRVGSSIILYTVVVYLFLLAAFTMHETILWISDTFLDATPQLILLTIYIIVCFLLVSTNIQTIVMVNVLVLFVVVILGFYVAFVNLQVKDFSLLRPFFEHGYSPIFKAAVYPASGLIEITLLLFIQQHLKKSFKWFHIVIMIVILSWLTMGPLIGAITEFGPEEAAKHRYPAYEEWGLVSIGRFIEHMDFLSIYQWLTGTFIRVGLLLFIAADILNIAGKRKRIWTYMVPPFFIINLILFLLDDTFFLH</sequence>
<feature type="transmembrane region" description="Helical" evidence="8">
    <location>
        <begin position="85"/>
        <end position="110"/>
    </location>
</feature>
<evidence type="ECO:0000256" key="3">
    <source>
        <dbReference type="ARBA" id="ARBA00022448"/>
    </source>
</evidence>
<name>A0A285UGN6_9BACL</name>
<reference evidence="10" key="1">
    <citation type="submission" date="2017-08" db="EMBL/GenBank/DDBJ databases">
        <authorList>
            <person name="Varghese N."/>
            <person name="Submissions S."/>
        </authorList>
    </citation>
    <scope>NUCLEOTIDE SEQUENCE [LARGE SCALE GENOMIC DNA]</scope>
    <source>
        <strain evidence="10">JC23</strain>
    </source>
</reference>
<dbReference type="NCBIfam" id="TIGR00912">
    <property type="entry name" value="2A0309"/>
    <property type="match status" value="1"/>
</dbReference>
<evidence type="ECO:0000256" key="4">
    <source>
        <dbReference type="ARBA" id="ARBA00022544"/>
    </source>
</evidence>
<dbReference type="EMBL" id="OBQC01000009">
    <property type="protein sequence ID" value="SOC41019.1"/>
    <property type="molecule type" value="Genomic_DNA"/>
</dbReference>
<feature type="transmembrane region" description="Helical" evidence="8">
    <location>
        <begin position="271"/>
        <end position="290"/>
    </location>
</feature>
<dbReference type="Proteomes" id="UP000219252">
    <property type="component" value="Unassembled WGS sequence"/>
</dbReference>
<keyword evidence="5 8" id="KW-0812">Transmembrane</keyword>
<dbReference type="PANTHER" id="PTHR34975">
    <property type="entry name" value="SPORE GERMINATION PROTEIN A2"/>
    <property type="match status" value="1"/>
</dbReference>
<keyword evidence="4" id="KW-0309">Germination</keyword>
<organism evidence="9 10">
    <name type="scientific">Ureibacillus acetophenoni</name>
    <dbReference type="NCBI Taxonomy" id="614649"/>
    <lineage>
        <taxon>Bacteria</taxon>
        <taxon>Bacillati</taxon>
        <taxon>Bacillota</taxon>
        <taxon>Bacilli</taxon>
        <taxon>Bacillales</taxon>
        <taxon>Caryophanaceae</taxon>
        <taxon>Ureibacillus</taxon>
    </lineage>
</organism>
<dbReference type="RefSeq" id="WP_235864590.1">
    <property type="nucleotide sequence ID" value="NZ_OBQC01000009.1"/>
</dbReference>
<evidence type="ECO:0000313" key="9">
    <source>
        <dbReference type="EMBL" id="SOC41019.1"/>
    </source>
</evidence>
<evidence type="ECO:0000256" key="1">
    <source>
        <dbReference type="ARBA" id="ARBA00004141"/>
    </source>
</evidence>
<protein>
    <submittedName>
        <fullName evidence="9">Spore germination protein (Amino acid permease)</fullName>
    </submittedName>
</protein>
<proteinExistence type="inferred from homology"/>
<feature type="transmembrane region" description="Helical" evidence="8">
    <location>
        <begin position="7"/>
        <end position="28"/>
    </location>
</feature>
<keyword evidence="6 8" id="KW-1133">Transmembrane helix</keyword>
<comment type="subcellular location">
    <subcellularLocation>
        <location evidence="1">Membrane</location>
        <topology evidence="1">Multi-pass membrane protein</topology>
    </subcellularLocation>
</comment>
<evidence type="ECO:0000256" key="8">
    <source>
        <dbReference type="SAM" id="Phobius"/>
    </source>
</evidence>
<feature type="transmembrane region" description="Helical" evidence="8">
    <location>
        <begin position="141"/>
        <end position="162"/>
    </location>
</feature>
<feature type="transmembrane region" description="Helical" evidence="8">
    <location>
        <begin position="182"/>
        <end position="202"/>
    </location>
</feature>
<dbReference type="GO" id="GO:0016020">
    <property type="term" value="C:membrane"/>
    <property type="evidence" value="ECO:0007669"/>
    <property type="project" value="UniProtKB-SubCell"/>
</dbReference>
<gene>
    <name evidence="9" type="ORF">SAMN05877842_10963</name>
</gene>
<accession>A0A285UGN6</accession>
<evidence type="ECO:0000256" key="7">
    <source>
        <dbReference type="ARBA" id="ARBA00023136"/>
    </source>
</evidence>
<feature type="transmembrane region" description="Helical" evidence="8">
    <location>
        <begin position="214"/>
        <end position="235"/>
    </location>
</feature>
<evidence type="ECO:0000256" key="5">
    <source>
        <dbReference type="ARBA" id="ARBA00022692"/>
    </source>
</evidence>
<dbReference type="Pfam" id="PF03845">
    <property type="entry name" value="Spore_permease"/>
    <property type="match status" value="1"/>
</dbReference>
<evidence type="ECO:0000256" key="2">
    <source>
        <dbReference type="ARBA" id="ARBA00007998"/>
    </source>
</evidence>
<dbReference type="GO" id="GO:0009847">
    <property type="term" value="P:spore germination"/>
    <property type="evidence" value="ECO:0007669"/>
    <property type="project" value="InterPro"/>
</dbReference>